<name>A0ABU1WCR3_9GAMM</name>
<reference evidence="1 2" key="1">
    <citation type="submission" date="2023-07" db="EMBL/GenBank/DDBJ databases">
        <title>Sorghum-associated microbial communities from plants grown in Nebraska, USA.</title>
        <authorList>
            <person name="Schachtman D."/>
        </authorList>
    </citation>
    <scope>NUCLEOTIDE SEQUENCE [LARGE SCALE GENOMIC DNA]</scope>
    <source>
        <strain evidence="1 2">BE198</strain>
    </source>
</reference>
<organism evidence="1 2">
    <name type="scientific">Lysobacter niastensis</name>
    <dbReference type="NCBI Taxonomy" id="380629"/>
    <lineage>
        <taxon>Bacteria</taxon>
        <taxon>Pseudomonadati</taxon>
        <taxon>Pseudomonadota</taxon>
        <taxon>Gammaproteobacteria</taxon>
        <taxon>Lysobacterales</taxon>
        <taxon>Lysobacteraceae</taxon>
        <taxon>Lysobacter</taxon>
    </lineage>
</organism>
<proteinExistence type="predicted"/>
<keyword evidence="2" id="KW-1185">Reference proteome</keyword>
<evidence type="ECO:0000313" key="1">
    <source>
        <dbReference type="EMBL" id="MDR7135387.1"/>
    </source>
</evidence>
<protein>
    <submittedName>
        <fullName evidence="1">Uncharacterized protein</fullName>
    </submittedName>
</protein>
<dbReference type="Proteomes" id="UP001251524">
    <property type="component" value="Unassembled WGS sequence"/>
</dbReference>
<sequence>MDVNQVALAVFASLVSQHDERDTRLIETLANEAHDIADVFVRVNKNRRPRPTAQIDPMNL</sequence>
<comment type="caution">
    <text evidence="1">The sequence shown here is derived from an EMBL/GenBank/DDBJ whole genome shotgun (WGS) entry which is preliminary data.</text>
</comment>
<gene>
    <name evidence="1" type="ORF">J2X06_002596</name>
</gene>
<dbReference type="EMBL" id="JAVDVY010000002">
    <property type="protein sequence ID" value="MDR7135387.1"/>
    <property type="molecule type" value="Genomic_DNA"/>
</dbReference>
<dbReference type="RefSeq" id="WP_310063028.1">
    <property type="nucleotide sequence ID" value="NZ_JAVDVY010000002.1"/>
</dbReference>
<evidence type="ECO:0000313" key="2">
    <source>
        <dbReference type="Proteomes" id="UP001251524"/>
    </source>
</evidence>
<accession>A0ABU1WCR3</accession>